<feature type="region of interest" description="Disordered" evidence="1">
    <location>
        <begin position="157"/>
        <end position="253"/>
    </location>
</feature>
<feature type="region of interest" description="Disordered" evidence="1">
    <location>
        <begin position="368"/>
        <end position="443"/>
    </location>
</feature>
<organism evidence="2 3">
    <name type="scientific">Mycena indigotica</name>
    <dbReference type="NCBI Taxonomy" id="2126181"/>
    <lineage>
        <taxon>Eukaryota</taxon>
        <taxon>Fungi</taxon>
        <taxon>Dikarya</taxon>
        <taxon>Basidiomycota</taxon>
        <taxon>Agaricomycotina</taxon>
        <taxon>Agaricomycetes</taxon>
        <taxon>Agaricomycetidae</taxon>
        <taxon>Agaricales</taxon>
        <taxon>Marasmiineae</taxon>
        <taxon>Mycenaceae</taxon>
        <taxon>Mycena</taxon>
    </lineage>
</organism>
<feature type="compositionally biased region" description="Low complexity" evidence="1">
    <location>
        <begin position="373"/>
        <end position="388"/>
    </location>
</feature>
<feature type="compositionally biased region" description="Basic and acidic residues" evidence="1">
    <location>
        <begin position="157"/>
        <end position="170"/>
    </location>
</feature>
<proteinExistence type="predicted"/>
<evidence type="ECO:0000313" key="3">
    <source>
        <dbReference type="Proteomes" id="UP000636479"/>
    </source>
</evidence>
<comment type="caution">
    <text evidence="2">The sequence shown here is derived from an EMBL/GenBank/DDBJ whole genome shotgun (WGS) entry which is preliminary data.</text>
</comment>
<dbReference type="RefSeq" id="XP_037222211.1">
    <property type="nucleotide sequence ID" value="XM_037361919.1"/>
</dbReference>
<feature type="region of interest" description="Disordered" evidence="1">
    <location>
        <begin position="335"/>
        <end position="356"/>
    </location>
</feature>
<feature type="region of interest" description="Disordered" evidence="1">
    <location>
        <begin position="266"/>
        <end position="286"/>
    </location>
</feature>
<sequence>MFKRPLPVRGDESFQSGGSGHSLQTAEPTTSTGMAETHFPGNSTKTLPSTVGVGRHDGHQDGHLNCIAARHGWTRTFSISPEELAVIDYDTLERILEVNTLRLRPMGLRIFVEQPAESGSWSKVRPWKHDSSLQTILVQKFLEDRRATGTITRFDVRDGSDRRDESDTHSLRSVGSRIVHGIQHPRGGSEASARSSATTTGRAARPTSWFGTLLRRNTSKGKKKQTAPIPADGEDDEDGEHPPEPPAKQSTSTSIFGYLNPLALFSSSAPTSKQPEAETLMSPEETRAAEVENLRKRGWMPPGLAKRQRSLRERLKAREGQNPFLGGSRVYVRSSKKREEVENPFEADATEITPQEVDEFFEIDRTSSIIEMNNQPPVNVKPKNSWGRLKGEKKSKKNKGKQKGELGGGAAIVRNAVEAFPNSPHHSQNNIDKVDHDAEEDEY</sequence>
<keyword evidence="3" id="KW-1185">Reference proteome</keyword>
<feature type="compositionally biased region" description="Polar residues" evidence="1">
    <location>
        <begin position="13"/>
        <end position="49"/>
    </location>
</feature>
<dbReference type="EMBL" id="JACAZF010000004">
    <property type="protein sequence ID" value="KAF7307192.1"/>
    <property type="molecule type" value="Genomic_DNA"/>
</dbReference>
<feature type="compositionally biased region" description="Basic residues" evidence="1">
    <location>
        <begin position="391"/>
        <end position="401"/>
    </location>
</feature>
<dbReference type="GeneID" id="59344435"/>
<gene>
    <name evidence="2" type="ORF">MIND_00512800</name>
</gene>
<evidence type="ECO:0000313" key="2">
    <source>
        <dbReference type="EMBL" id="KAF7307192.1"/>
    </source>
</evidence>
<dbReference type="Proteomes" id="UP000636479">
    <property type="component" value="Unassembled WGS sequence"/>
</dbReference>
<feature type="compositionally biased region" description="Low complexity" evidence="1">
    <location>
        <begin position="186"/>
        <end position="208"/>
    </location>
</feature>
<evidence type="ECO:0000256" key="1">
    <source>
        <dbReference type="SAM" id="MobiDB-lite"/>
    </source>
</evidence>
<dbReference type="OrthoDB" id="3226885at2759"/>
<dbReference type="AlphaFoldDB" id="A0A8H6SYM7"/>
<accession>A0A8H6SYM7</accession>
<protein>
    <submittedName>
        <fullName evidence="2">Uncharacterized protein</fullName>
    </submittedName>
</protein>
<name>A0A8H6SYM7_9AGAR</name>
<reference evidence="2" key="1">
    <citation type="submission" date="2020-05" db="EMBL/GenBank/DDBJ databases">
        <title>Mycena genomes resolve the evolution of fungal bioluminescence.</title>
        <authorList>
            <person name="Tsai I.J."/>
        </authorList>
    </citation>
    <scope>NUCLEOTIDE SEQUENCE</scope>
    <source>
        <strain evidence="2">171206Taipei</strain>
    </source>
</reference>
<feature type="region of interest" description="Disordered" evidence="1">
    <location>
        <begin position="1"/>
        <end position="57"/>
    </location>
</feature>